<evidence type="ECO:0000256" key="4">
    <source>
        <dbReference type="ARBA" id="ARBA00022989"/>
    </source>
</evidence>
<feature type="transmembrane region" description="Helical" evidence="9">
    <location>
        <begin position="119"/>
        <end position="137"/>
    </location>
</feature>
<protein>
    <recommendedName>
        <fullName evidence="10">G-protein coupled receptors family 1 profile domain-containing protein</fullName>
    </recommendedName>
</protein>
<dbReference type="CDD" id="cd00637">
    <property type="entry name" value="7tm_classA_rhodopsin-like"/>
    <property type="match status" value="1"/>
</dbReference>
<evidence type="ECO:0000256" key="3">
    <source>
        <dbReference type="ARBA" id="ARBA00022692"/>
    </source>
</evidence>
<dbReference type="PANTHER" id="PTHR24230:SF158">
    <property type="entry name" value="G-PROTEIN COUPLED RECEPTORS FAMILY 1 PROFILE DOMAIN-CONTAINING PROTEIN"/>
    <property type="match status" value="1"/>
</dbReference>
<dbReference type="GO" id="GO:0007218">
    <property type="term" value="P:neuropeptide signaling pathway"/>
    <property type="evidence" value="ECO:0007669"/>
    <property type="project" value="TreeGrafter"/>
</dbReference>
<evidence type="ECO:0000256" key="7">
    <source>
        <dbReference type="ARBA" id="ARBA00023170"/>
    </source>
</evidence>
<keyword evidence="8" id="KW-0807">Transducer</keyword>
<evidence type="ECO:0000256" key="5">
    <source>
        <dbReference type="ARBA" id="ARBA00023040"/>
    </source>
</evidence>
<keyword evidence="7" id="KW-0675">Receptor</keyword>
<gene>
    <name evidence="11" type="ORF">C0Q70_17978</name>
</gene>
<evidence type="ECO:0000313" key="12">
    <source>
        <dbReference type="Proteomes" id="UP000245119"/>
    </source>
</evidence>
<dbReference type="PRINTS" id="PR00237">
    <property type="entry name" value="GPCRRHODOPSN"/>
</dbReference>
<organism evidence="11 12">
    <name type="scientific">Pomacea canaliculata</name>
    <name type="common">Golden apple snail</name>
    <dbReference type="NCBI Taxonomy" id="400727"/>
    <lineage>
        <taxon>Eukaryota</taxon>
        <taxon>Metazoa</taxon>
        <taxon>Spiralia</taxon>
        <taxon>Lophotrochozoa</taxon>
        <taxon>Mollusca</taxon>
        <taxon>Gastropoda</taxon>
        <taxon>Caenogastropoda</taxon>
        <taxon>Architaenioglossa</taxon>
        <taxon>Ampullarioidea</taxon>
        <taxon>Ampullariidae</taxon>
        <taxon>Pomacea</taxon>
    </lineage>
</organism>
<evidence type="ECO:0000256" key="1">
    <source>
        <dbReference type="ARBA" id="ARBA00004651"/>
    </source>
</evidence>
<keyword evidence="2" id="KW-1003">Cell membrane</keyword>
<accession>A0A2T7NLX5</accession>
<dbReference type="GO" id="GO:0005886">
    <property type="term" value="C:plasma membrane"/>
    <property type="evidence" value="ECO:0007669"/>
    <property type="project" value="UniProtKB-SubCell"/>
</dbReference>
<keyword evidence="4 9" id="KW-1133">Transmembrane helix</keyword>
<dbReference type="InterPro" id="IPR017452">
    <property type="entry name" value="GPCR_Rhodpsn_7TM"/>
</dbReference>
<keyword evidence="3 9" id="KW-0812">Transmembrane</keyword>
<dbReference type="GO" id="GO:0008528">
    <property type="term" value="F:G protein-coupled peptide receptor activity"/>
    <property type="evidence" value="ECO:0007669"/>
    <property type="project" value="TreeGrafter"/>
</dbReference>
<evidence type="ECO:0000256" key="8">
    <source>
        <dbReference type="ARBA" id="ARBA00023224"/>
    </source>
</evidence>
<evidence type="ECO:0000256" key="9">
    <source>
        <dbReference type="SAM" id="Phobius"/>
    </source>
</evidence>
<dbReference type="SUPFAM" id="SSF81321">
    <property type="entry name" value="Family A G protein-coupled receptor-like"/>
    <property type="match status" value="1"/>
</dbReference>
<feature type="transmembrane region" description="Helical" evidence="9">
    <location>
        <begin position="219"/>
        <end position="246"/>
    </location>
</feature>
<dbReference type="PANTHER" id="PTHR24230">
    <property type="entry name" value="G-PROTEIN COUPLED RECEPTOR"/>
    <property type="match status" value="1"/>
</dbReference>
<dbReference type="AlphaFoldDB" id="A0A2T7NLX5"/>
<feature type="transmembrane region" description="Helical" evidence="9">
    <location>
        <begin position="283"/>
        <end position="301"/>
    </location>
</feature>
<keyword evidence="6 9" id="KW-0472">Membrane</keyword>
<keyword evidence="5" id="KW-0297">G-protein coupled receptor</keyword>
<dbReference type="Gene3D" id="1.20.1070.10">
    <property type="entry name" value="Rhodopsin 7-helix transmembrane proteins"/>
    <property type="match status" value="1"/>
</dbReference>
<dbReference type="PROSITE" id="PS50262">
    <property type="entry name" value="G_PROTEIN_RECEP_F1_2"/>
    <property type="match status" value="1"/>
</dbReference>
<comment type="caution">
    <text evidence="11">The sequence shown here is derived from an EMBL/GenBank/DDBJ whole genome shotgun (WGS) entry which is preliminary data.</text>
</comment>
<feature type="transmembrane region" description="Helical" evidence="9">
    <location>
        <begin position="313"/>
        <end position="332"/>
    </location>
</feature>
<feature type="transmembrane region" description="Helical" evidence="9">
    <location>
        <begin position="46"/>
        <end position="69"/>
    </location>
</feature>
<evidence type="ECO:0000256" key="6">
    <source>
        <dbReference type="ARBA" id="ARBA00023136"/>
    </source>
</evidence>
<keyword evidence="12" id="KW-1185">Reference proteome</keyword>
<feature type="transmembrane region" description="Helical" evidence="9">
    <location>
        <begin position="81"/>
        <end position="99"/>
    </location>
</feature>
<name>A0A2T7NLX5_POMCA</name>
<dbReference type="OrthoDB" id="5969463at2759"/>
<comment type="subcellular location">
    <subcellularLocation>
        <location evidence="1">Cell membrane</location>
        <topology evidence="1">Multi-pass membrane protein</topology>
    </subcellularLocation>
</comment>
<evidence type="ECO:0000259" key="10">
    <source>
        <dbReference type="PROSITE" id="PS50262"/>
    </source>
</evidence>
<evidence type="ECO:0000256" key="2">
    <source>
        <dbReference type="ARBA" id="ARBA00022475"/>
    </source>
</evidence>
<proteinExistence type="predicted"/>
<dbReference type="EMBL" id="PZQS01000011">
    <property type="protein sequence ID" value="PVD22173.1"/>
    <property type="molecule type" value="Genomic_DNA"/>
</dbReference>
<dbReference type="InterPro" id="IPR000276">
    <property type="entry name" value="GPCR_Rhodpsn"/>
</dbReference>
<evidence type="ECO:0000313" key="11">
    <source>
        <dbReference type="EMBL" id="PVD22173.1"/>
    </source>
</evidence>
<feature type="transmembrane region" description="Helical" evidence="9">
    <location>
        <begin position="158"/>
        <end position="177"/>
    </location>
</feature>
<feature type="domain" description="G-protein coupled receptors family 1 profile" evidence="10">
    <location>
        <begin position="61"/>
        <end position="300"/>
    </location>
</feature>
<dbReference type="Proteomes" id="UP000245119">
    <property type="component" value="Linkage Group LG11"/>
</dbReference>
<reference evidence="11 12" key="1">
    <citation type="submission" date="2018-04" db="EMBL/GenBank/DDBJ databases">
        <title>The genome of golden apple snail Pomacea canaliculata provides insight into stress tolerance and invasive adaptation.</title>
        <authorList>
            <person name="Liu C."/>
            <person name="Liu B."/>
            <person name="Ren Y."/>
            <person name="Zhang Y."/>
            <person name="Wang H."/>
            <person name="Li S."/>
            <person name="Jiang F."/>
            <person name="Yin L."/>
            <person name="Zhang G."/>
            <person name="Qian W."/>
            <person name="Fan W."/>
        </authorList>
    </citation>
    <scope>NUCLEOTIDE SEQUENCE [LARGE SCALE GENOMIC DNA]</scope>
    <source>
        <strain evidence="11">SZHN2017</strain>
        <tissue evidence="11">Muscle</tissue>
    </source>
</reference>
<sequence length="413" mass="46337">MLDKGLLDLWESCPDEPPDEGFSCFWAARTERAAAMYANSVGDVTILALMVTCYMFFGLLGNILVIYVYLRASGVLPFSNFVVCQAVLHCLVLAIVAPYSVAYEYHAVTLSGTCMSFEFLRHSLVLIASMFMCATALHCYHSLQRTVAPGEPAQFRQALMTTIVLGVILSAPSPTLFTSANFDGLAEAEVDLASSLINSYEYSTYGPSYCRFTVAVLGLAWAIVYEGALFLTFVITFSVALVLYTLSILKLRRDLQHGENSAQAPFISGLDGRVLEASHVHSACVMLTMATGLTFLLWLPVWLCIFGRLNLLALRYCFLFSSMLFPFVYAIFNKQFRKEVSRHVPFFQWCCMVGSVDSDVGTRREESADYKQYLQEMAARNKETEERLCRERGTRKRRGCRYIGFYSCRKSSV</sequence>